<dbReference type="SUPFAM" id="SSF48371">
    <property type="entry name" value="ARM repeat"/>
    <property type="match status" value="1"/>
</dbReference>
<dbReference type="PANTHER" id="PTHR21567">
    <property type="entry name" value="CLASP"/>
    <property type="match status" value="1"/>
</dbReference>
<dbReference type="Proteomes" id="UP001153712">
    <property type="component" value="Chromosome 2"/>
</dbReference>
<dbReference type="GO" id="GO:0008017">
    <property type="term" value="F:microtubule binding"/>
    <property type="evidence" value="ECO:0007669"/>
    <property type="project" value="TreeGrafter"/>
</dbReference>
<dbReference type="GO" id="GO:0005815">
    <property type="term" value="C:microtubule organizing center"/>
    <property type="evidence" value="ECO:0007669"/>
    <property type="project" value="TreeGrafter"/>
</dbReference>
<dbReference type="OrthoDB" id="63891at2759"/>
<accession>A0A9N9XR05</accession>
<organism evidence="3 4">
    <name type="scientific">Phyllotreta striolata</name>
    <name type="common">Striped flea beetle</name>
    <name type="synonym">Crioceris striolata</name>
    <dbReference type="NCBI Taxonomy" id="444603"/>
    <lineage>
        <taxon>Eukaryota</taxon>
        <taxon>Metazoa</taxon>
        <taxon>Ecdysozoa</taxon>
        <taxon>Arthropoda</taxon>
        <taxon>Hexapoda</taxon>
        <taxon>Insecta</taxon>
        <taxon>Pterygota</taxon>
        <taxon>Neoptera</taxon>
        <taxon>Endopterygota</taxon>
        <taxon>Coleoptera</taxon>
        <taxon>Polyphaga</taxon>
        <taxon>Cucujiformia</taxon>
        <taxon>Chrysomeloidea</taxon>
        <taxon>Chrysomelidae</taxon>
        <taxon>Galerucinae</taxon>
        <taxon>Alticini</taxon>
        <taxon>Phyllotreta</taxon>
    </lineage>
</organism>
<gene>
    <name evidence="3" type="ORF">PHYEVI_LOCUS5045</name>
</gene>
<dbReference type="GO" id="GO:0045180">
    <property type="term" value="C:basal cortex"/>
    <property type="evidence" value="ECO:0007669"/>
    <property type="project" value="TreeGrafter"/>
</dbReference>
<dbReference type="PANTHER" id="PTHR21567:SF88">
    <property type="entry name" value="TOG DOMAIN-CONTAINING PROTEIN"/>
    <property type="match status" value="1"/>
</dbReference>
<dbReference type="Gene3D" id="1.25.10.10">
    <property type="entry name" value="Leucine-rich Repeat Variant"/>
    <property type="match status" value="1"/>
</dbReference>
<feature type="region of interest" description="Disordered" evidence="1">
    <location>
        <begin position="291"/>
        <end position="331"/>
    </location>
</feature>
<dbReference type="AlphaFoldDB" id="A0A9N9XR05"/>
<feature type="compositionally biased region" description="Basic and acidic residues" evidence="1">
    <location>
        <begin position="316"/>
        <end position="327"/>
    </location>
</feature>
<feature type="compositionally biased region" description="Polar residues" evidence="1">
    <location>
        <begin position="245"/>
        <end position="257"/>
    </location>
</feature>
<dbReference type="EMBL" id="OU900095">
    <property type="protein sequence ID" value="CAG9858656.1"/>
    <property type="molecule type" value="Genomic_DNA"/>
</dbReference>
<evidence type="ECO:0000259" key="2">
    <source>
        <dbReference type="SMART" id="SM01349"/>
    </source>
</evidence>
<dbReference type="Pfam" id="PF12348">
    <property type="entry name" value="CLASP_N"/>
    <property type="match status" value="1"/>
</dbReference>
<name>A0A9N9XR05_PHYSR</name>
<keyword evidence="4" id="KW-1185">Reference proteome</keyword>
<dbReference type="InterPro" id="IPR016024">
    <property type="entry name" value="ARM-type_fold"/>
</dbReference>
<dbReference type="InterPro" id="IPR034085">
    <property type="entry name" value="TOG"/>
</dbReference>
<dbReference type="InterPro" id="IPR024395">
    <property type="entry name" value="CLASP_N_dom"/>
</dbReference>
<dbReference type="SMART" id="SM01349">
    <property type="entry name" value="TOG"/>
    <property type="match status" value="1"/>
</dbReference>
<sequence length="574" mass="65583">MNDIRSNLRNKGKFLNYTFLDNEKSNTSNENPVVNCFTLHNQKEFGESPNINLNNSKRFEYLRECYTQTNKNLAGEKGYSFSNRSNDNYLSSKNKIFNNYYEGDSKSHYMPELTHEYLASLPFDRMYNVVNFMNQDELSQDQKPASNSISQYGGLLSGSALTKAFLEKSTKLKRSATGITSFNQNRNPLRSHSYVCETSPCINSVIFNPTEYSQAEYNYPEFNQAEFNQAEFNPPEEDFVETESKPNQNNVTENTQTDLKEKPFSFMSPTIASKSKNQSLDIKNIESLISPTRKSKSISPKRSVNHTNRNPSPMRSTKEKEGRKSELGEVNSLIDIGSRKASNTSTGTSLYQAVNKLRDSDWILALRGLAEIIEICKTAEPELILPHMTIVNQKLISLIKSPRSHVSRTACQATGHIFEYVKDTRRPEFDELVDSLLCKCADCNRFIRHDANLALDCMVTHIPTFHAVRAICAKGPEHKNALVRTAAARILVCAIVLAGPQNIVLPSANEYTKRRIIMKMAGFLEDRNPEVRKYGERIYKMLSKDKTFDMYLNRFLETDVISKMRKIMKHSEYF</sequence>
<feature type="compositionally biased region" description="Polar residues" evidence="1">
    <location>
        <begin position="291"/>
        <end position="315"/>
    </location>
</feature>
<evidence type="ECO:0000313" key="4">
    <source>
        <dbReference type="Proteomes" id="UP001153712"/>
    </source>
</evidence>
<protein>
    <recommendedName>
        <fullName evidence="2">TOG domain-containing protein</fullName>
    </recommendedName>
</protein>
<evidence type="ECO:0000256" key="1">
    <source>
        <dbReference type="SAM" id="MobiDB-lite"/>
    </source>
</evidence>
<dbReference type="GO" id="GO:0072686">
    <property type="term" value="C:mitotic spindle"/>
    <property type="evidence" value="ECO:0007669"/>
    <property type="project" value="TreeGrafter"/>
</dbReference>
<dbReference type="GO" id="GO:0000776">
    <property type="term" value="C:kinetochore"/>
    <property type="evidence" value="ECO:0007669"/>
    <property type="project" value="TreeGrafter"/>
</dbReference>
<feature type="domain" description="TOG" evidence="2">
    <location>
        <begin position="335"/>
        <end position="570"/>
    </location>
</feature>
<proteinExistence type="predicted"/>
<dbReference type="GO" id="GO:0040001">
    <property type="term" value="P:establishment of mitotic spindle localization"/>
    <property type="evidence" value="ECO:0007669"/>
    <property type="project" value="TreeGrafter"/>
</dbReference>
<dbReference type="GO" id="GO:0005876">
    <property type="term" value="C:spindle microtubule"/>
    <property type="evidence" value="ECO:0007669"/>
    <property type="project" value="TreeGrafter"/>
</dbReference>
<evidence type="ECO:0000313" key="3">
    <source>
        <dbReference type="EMBL" id="CAG9858656.1"/>
    </source>
</evidence>
<reference evidence="3" key="1">
    <citation type="submission" date="2022-01" db="EMBL/GenBank/DDBJ databases">
        <authorList>
            <person name="King R."/>
        </authorList>
    </citation>
    <scope>NUCLEOTIDE SEQUENCE</scope>
</reference>
<dbReference type="GO" id="GO:0090307">
    <property type="term" value="P:mitotic spindle assembly"/>
    <property type="evidence" value="ECO:0007669"/>
    <property type="project" value="TreeGrafter"/>
</dbReference>
<dbReference type="GO" id="GO:0005881">
    <property type="term" value="C:cytoplasmic microtubule"/>
    <property type="evidence" value="ECO:0007669"/>
    <property type="project" value="TreeGrafter"/>
</dbReference>
<dbReference type="InterPro" id="IPR011989">
    <property type="entry name" value="ARM-like"/>
</dbReference>
<feature type="region of interest" description="Disordered" evidence="1">
    <location>
        <begin position="239"/>
        <end position="264"/>
    </location>
</feature>